<organism evidence="2 3">
    <name type="scientific">Pseudoalteromonas rubra</name>
    <dbReference type="NCBI Taxonomy" id="43658"/>
    <lineage>
        <taxon>Bacteria</taxon>
        <taxon>Pseudomonadati</taxon>
        <taxon>Pseudomonadota</taxon>
        <taxon>Gammaproteobacteria</taxon>
        <taxon>Alteromonadales</taxon>
        <taxon>Pseudoalteromonadaceae</taxon>
        <taxon>Pseudoalteromonas</taxon>
    </lineage>
</organism>
<proteinExistence type="predicted"/>
<feature type="signal peptide" evidence="1">
    <location>
        <begin position="1"/>
        <end position="18"/>
    </location>
</feature>
<evidence type="ECO:0000256" key="1">
    <source>
        <dbReference type="SAM" id="SignalP"/>
    </source>
</evidence>
<dbReference type="AlphaFoldDB" id="A0A0L0EZ59"/>
<dbReference type="Proteomes" id="UP000036850">
    <property type="component" value="Unassembled WGS sequence"/>
</dbReference>
<reference evidence="3" key="1">
    <citation type="submission" date="2015-07" db="EMBL/GenBank/DDBJ databases">
        <title>Draft genome sequence of a Pseudoalteromonas rubra strain, OCN096, isolated from Kaneohe Bay, Oahu, Hawaii.</title>
        <authorList>
            <person name="Beurmann S."/>
            <person name="Ushijima B."/>
            <person name="Belcaid M."/>
            <person name="Callahan S.M."/>
            <person name="Aeby G.S."/>
        </authorList>
    </citation>
    <scope>NUCLEOTIDE SEQUENCE [LARGE SCALE GENOMIC DNA]</scope>
    <source>
        <strain evidence="3">OCN096</strain>
    </source>
</reference>
<protein>
    <recommendedName>
        <fullName evidence="4">Nucleoside phosphorylase domain-containing protein</fullName>
    </recommendedName>
</protein>
<sequence>MQKLFLILMGFFCLPIFAAVGDSVNTQTLPIENIRVQLYKGDAYLYFSPKENDWSAPGCPGTKFAYIKESEAGANSIMSVALAAKMAEIPVRFTGICGDISGNLGYMRITDISI</sequence>
<name>A0A0L0EZ59_9GAMM</name>
<evidence type="ECO:0008006" key="4">
    <source>
        <dbReference type="Google" id="ProtNLM"/>
    </source>
</evidence>
<feature type="chain" id="PRO_5005538480" description="Nucleoside phosphorylase domain-containing protein" evidence="1">
    <location>
        <begin position="19"/>
        <end position="114"/>
    </location>
</feature>
<comment type="caution">
    <text evidence="2">The sequence shown here is derived from an EMBL/GenBank/DDBJ whole genome shotgun (WGS) entry which is preliminary data.</text>
</comment>
<evidence type="ECO:0000313" key="2">
    <source>
        <dbReference type="EMBL" id="KNC69098.1"/>
    </source>
</evidence>
<keyword evidence="1" id="KW-0732">Signal</keyword>
<gene>
    <name evidence="2" type="ORF">AC626_00920</name>
</gene>
<accession>A0A0L0EZ59</accession>
<dbReference type="EMBL" id="LFZX01000003">
    <property type="protein sequence ID" value="KNC69098.1"/>
    <property type="molecule type" value="Genomic_DNA"/>
</dbReference>
<dbReference type="PATRIC" id="fig|43658.6.peg.3453"/>
<evidence type="ECO:0000313" key="3">
    <source>
        <dbReference type="Proteomes" id="UP000036850"/>
    </source>
</evidence>
<dbReference type="OrthoDB" id="6303361at2"/>